<dbReference type="Proteomes" id="UP000321245">
    <property type="component" value="Unassembled WGS sequence"/>
</dbReference>
<evidence type="ECO:0008006" key="3">
    <source>
        <dbReference type="Google" id="ProtNLM"/>
    </source>
</evidence>
<organism evidence="1 2">
    <name type="scientific">Empedobacter brevis NBRC 14943 = ATCC 43319</name>
    <dbReference type="NCBI Taxonomy" id="1218108"/>
    <lineage>
        <taxon>Bacteria</taxon>
        <taxon>Pseudomonadati</taxon>
        <taxon>Bacteroidota</taxon>
        <taxon>Flavobacteriia</taxon>
        <taxon>Flavobacteriales</taxon>
        <taxon>Weeksellaceae</taxon>
        <taxon>Empedobacter</taxon>
    </lineage>
</organism>
<evidence type="ECO:0000313" key="1">
    <source>
        <dbReference type="EMBL" id="GEM53397.1"/>
    </source>
</evidence>
<comment type="caution">
    <text evidence="1">The sequence shown here is derived from an EMBL/GenBank/DDBJ whole genome shotgun (WGS) entry which is preliminary data.</text>
</comment>
<proteinExistence type="predicted"/>
<evidence type="ECO:0000313" key="2">
    <source>
        <dbReference type="Proteomes" id="UP000321245"/>
    </source>
</evidence>
<name>A0A511NL14_9FLAO</name>
<keyword evidence="2" id="KW-1185">Reference proteome</keyword>
<dbReference type="InterPro" id="IPR011006">
    <property type="entry name" value="CheY-like_superfamily"/>
</dbReference>
<reference evidence="1 2" key="1">
    <citation type="submission" date="2019-07" db="EMBL/GenBank/DDBJ databases">
        <title>Whole genome shotgun sequence of Empedobacter brevis NBRC 14943.</title>
        <authorList>
            <person name="Hosoyama A."/>
            <person name="Uohara A."/>
            <person name="Ohji S."/>
            <person name="Ichikawa N."/>
        </authorList>
    </citation>
    <scope>NUCLEOTIDE SEQUENCE [LARGE SCALE GENOMIC DNA]</scope>
    <source>
        <strain evidence="1 2">NBRC 14943</strain>
    </source>
</reference>
<dbReference type="GeneID" id="84651584"/>
<sequence>MDTINRPKQSLAFINDKSLILDSICNDLSGSGFEILFRLEHVEDGITQLSALKALPEVCIIDLDFYDNDVLVQLQELREKYPHIKLIAHSDIDDEKVSKALLNIGFTCCLLVGSDVADFKRVIEIQTNKT</sequence>
<dbReference type="OrthoDB" id="9797341at2"/>
<gene>
    <name evidence="1" type="ORF">EB1_31870</name>
</gene>
<dbReference type="AlphaFoldDB" id="A0A511NL14"/>
<dbReference type="SUPFAM" id="SSF52172">
    <property type="entry name" value="CheY-like"/>
    <property type="match status" value="1"/>
</dbReference>
<dbReference type="EMBL" id="BJXC01000029">
    <property type="protein sequence ID" value="GEM53397.1"/>
    <property type="molecule type" value="Genomic_DNA"/>
</dbReference>
<accession>A0A511NL14</accession>
<dbReference type="Gene3D" id="3.40.50.2300">
    <property type="match status" value="1"/>
</dbReference>
<protein>
    <recommendedName>
        <fullName evidence="3">Response regulatory domain-containing protein</fullName>
    </recommendedName>
</protein>
<dbReference type="RefSeq" id="WP_019977036.1">
    <property type="nucleotide sequence ID" value="NZ_BJXC01000029.1"/>
</dbReference>
<dbReference type="STRING" id="1218108.GCA_000382425_03567"/>